<sequence>MLQQRGCVLSSFQSCVREIPAQRAISSRDGSLPAITSWPSSRVAGRDSIPDVFRKALMTGRIQELLRVLCRAVTLNIHTMLFFAHSALAFHLTASSLTTTLLVAQQPAASKISIFLTWTVYLSVE</sequence>
<organism evidence="1">
    <name type="scientific">Klebsiella pneumoniae</name>
    <dbReference type="NCBI Taxonomy" id="573"/>
    <lineage>
        <taxon>Bacteria</taxon>
        <taxon>Pseudomonadati</taxon>
        <taxon>Pseudomonadota</taxon>
        <taxon>Gammaproteobacteria</taxon>
        <taxon>Enterobacterales</taxon>
        <taxon>Enterobacteriaceae</taxon>
        <taxon>Klebsiella/Raoultella group</taxon>
        <taxon>Klebsiella</taxon>
        <taxon>Klebsiella pneumoniae complex</taxon>
    </lineage>
</organism>
<geneLocation type="plasmid" evidence="1">
    <name>p17-15-vir-like</name>
</geneLocation>
<dbReference type="EMBL" id="MN956836">
    <property type="protein sequence ID" value="QTX14250.1"/>
    <property type="molecule type" value="Genomic_DNA"/>
</dbReference>
<dbReference type="AlphaFoldDB" id="A0A8B0SU67"/>
<keyword evidence="1" id="KW-0614">Plasmid</keyword>
<accession>A0A8B0SU67</accession>
<reference evidence="1" key="1">
    <citation type="submission" date="2020-01" db="EMBL/GenBank/DDBJ databases">
        <authorList>
            <person name="Qin S."/>
        </authorList>
    </citation>
    <scope>NUCLEOTIDE SEQUENCE</scope>
    <source>
        <strain evidence="1">CVir17-16-YZ6g</strain>
        <plasmid evidence="1">p17-15-vir-like</plasmid>
    </source>
</reference>
<proteinExistence type="predicted"/>
<protein>
    <submittedName>
        <fullName evidence="1">Uncharacterized protein</fullName>
    </submittedName>
</protein>
<evidence type="ECO:0000313" key="1">
    <source>
        <dbReference type="EMBL" id="QTX14250.1"/>
    </source>
</evidence>
<name>A0A8B0SU67_KLEPN</name>